<dbReference type="GO" id="GO:0008270">
    <property type="term" value="F:zinc ion binding"/>
    <property type="evidence" value="ECO:0007669"/>
    <property type="project" value="InterPro"/>
</dbReference>
<dbReference type="InterPro" id="IPR033739">
    <property type="entry name" value="M10A_MMP"/>
</dbReference>
<evidence type="ECO:0000256" key="6">
    <source>
        <dbReference type="ARBA" id="ARBA00022670"/>
    </source>
</evidence>
<dbReference type="InterPro" id="IPR036365">
    <property type="entry name" value="PGBD-like_sf"/>
</dbReference>
<evidence type="ECO:0000256" key="19">
    <source>
        <dbReference type="PIRSR" id="PIRSR001191-1"/>
    </source>
</evidence>
<evidence type="ECO:0000256" key="14">
    <source>
        <dbReference type="ARBA" id="ARBA00023105"/>
    </source>
</evidence>
<dbReference type="SMART" id="SM00120">
    <property type="entry name" value="HX"/>
    <property type="match status" value="3"/>
</dbReference>
<feature type="binding site" evidence="21">
    <location>
        <position position="211"/>
    </location>
    <ligand>
        <name>Ca(2+)</name>
        <dbReference type="ChEBI" id="CHEBI:29108"/>
        <label>3</label>
    </ligand>
</feature>
<evidence type="ECO:0000256" key="9">
    <source>
        <dbReference type="ARBA" id="ARBA00022737"/>
    </source>
</evidence>
<feature type="binding site" evidence="21">
    <location>
        <position position="205"/>
    </location>
    <ligand>
        <name>Zn(2+)</name>
        <dbReference type="ChEBI" id="CHEBI:29105"/>
        <label>1</label>
    </ligand>
</feature>
<dbReference type="SUPFAM" id="SSF47090">
    <property type="entry name" value="PGBD-like"/>
    <property type="match status" value="1"/>
</dbReference>
<feature type="modified residue" description="Phosphotyrosine; by PKDCC" evidence="23">
    <location>
        <position position="366"/>
    </location>
</feature>
<dbReference type="InterPro" id="IPR000585">
    <property type="entry name" value="Hemopexin-like_dom"/>
</dbReference>
<organism evidence="27 28">
    <name type="scientific">Pseudonaja textilis</name>
    <name type="common">Eastern brown snake</name>
    <dbReference type="NCBI Taxonomy" id="8673"/>
    <lineage>
        <taxon>Eukaryota</taxon>
        <taxon>Metazoa</taxon>
        <taxon>Chordata</taxon>
        <taxon>Craniata</taxon>
        <taxon>Vertebrata</taxon>
        <taxon>Euteleostomi</taxon>
        <taxon>Lepidosauria</taxon>
        <taxon>Squamata</taxon>
        <taxon>Bifurcata</taxon>
        <taxon>Unidentata</taxon>
        <taxon>Episquamata</taxon>
        <taxon>Toxicofera</taxon>
        <taxon>Serpentes</taxon>
        <taxon>Colubroidea</taxon>
        <taxon>Elapidae</taxon>
        <taxon>Hydrophiinae</taxon>
        <taxon>Pseudonaja</taxon>
    </lineage>
</organism>
<evidence type="ECO:0000256" key="10">
    <source>
        <dbReference type="ARBA" id="ARBA00022801"/>
    </source>
</evidence>
<accession>A0A670YEE4</accession>
<evidence type="ECO:0000256" key="2">
    <source>
        <dbReference type="ARBA" id="ARBA00010370"/>
    </source>
</evidence>
<keyword evidence="5" id="KW-0272">Extracellular matrix</keyword>
<evidence type="ECO:0000256" key="23">
    <source>
        <dbReference type="PIRSR" id="PIRSR621190-4"/>
    </source>
</evidence>
<dbReference type="InterPro" id="IPR021158">
    <property type="entry name" value="Pept_M10A_Zn_BS"/>
</dbReference>
<keyword evidence="12 21" id="KW-0106">Calcium</keyword>
<dbReference type="GO" id="GO:0006508">
    <property type="term" value="P:proteolysis"/>
    <property type="evidence" value="ECO:0007669"/>
    <property type="project" value="UniProtKB-KW"/>
</dbReference>
<evidence type="ECO:0000256" key="8">
    <source>
        <dbReference type="ARBA" id="ARBA00022729"/>
    </source>
</evidence>
<name>A0A670YEE4_PSETE</name>
<keyword evidence="17" id="KW-0325">Glycoprotein</keyword>
<keyword evidence="15" id="KW-0865">Zymogen</keyword>
<evidence type="ECO:0000256" key="12">
    <source>
        <dbReference type="ARBA" id="ARBA00022837"/>
    </source>
</evidence>
<dbReference type="SUPFAM" id="SSF55486">
    <property type="entry name" value="Metalloproteases ('zincins'), catalytic domain"/>
    <property type="match status" value="1"/>
</dbReference>
<keyword evidence="6" id="KW-0645">Protease</keyword>
<dbReference type="PANTHER" id="PTHR10201">
    <property type="entry name" value="MATRIX METALLOPROTEINASE"/>
    <property type="match status" value="1"/>
</dbReference>
<comment type="subcellular location">
    <subcellularLocation>
        <location evidence="1">Secreted</location>
        <location evidence="1">Extracellular space</location>
        <location evidence="1">Extracellular matrix</location>
    </subcellularLocation>
</comment>
<dbReference type="PROSITE" id="PS00546">
    <property type="entry name" value="CYSTEINE_SWITCH"/>
    <property type="match status" value="1"/>
</dbReference>
<comment type="similarity">
    <text evidence="2">Belongs to the peptidase M10A family.</text>
</comment>
<dbReference type="InterPro" id="IPR021190">
    <property type="entry name" value="Pept_M10A"/>
</dbReference>
<dbReference type="InterPro" id="IPR024079">
    <property type="entry name" value="MetalloPept_cat_dom_sf"/>
</dbReference>
<dbReference type="InterPro" id="IPR002477">
    <property type="entry name" value="Peptidoglycan-bd-like"/>
</dbReference>
<feature type="repeat" description="Hemopexin" evidence="25">
    <location>
        <begin position="379"/>
        <end position="426"/>
    </location>
</feature>
<feature type="binding site" evidence="21">
    <location>
        <position position="335"/>
    </location>
    <ligand>
        <name>Ca(2+)</name>
        <dbReference type="ChEBI" id="CHEBI:29108"/>
        <label>4</label>
    </ligand>
</feature>
<dbReference type="PANTHER" id="PTHR10201:SF165">
    <property type="entry name" value="COLLAGENASE 3"/>
    <property type="match status" value="1"/>
</dbReference>
<dbReference type="GO" id="GO:0031012">
    <property type="term" value="C:extracellular matrix"/>
    <property type="evidence" value="ECO:0007669"/>
    <property type="project" value="InterPro"/>
</dbReference>
<dbReference type="SUPFAM" id="SSF50923">
    <property type="entry name" value="Hemopexin-like domain"/>
    <property type="match status" value="1"/>
</dbReference>
<evidence type="ECO:0000313" key="28">
    <source>
        <dbReference type="Proteomes" id="UP000472273"/>
    </source>
</evidence>
<feature type="binding site" evidence="20">
    <location>
        <position position="253"/>
    </location>
    <ligand>
        <name>Zn(2+)</name>
        <dbReference type="ChEBI" id="CHEBI:29105"/>
        <label>2</label>
        <note>catalytic</note>
    </ligand>
</feature>
<evidence type="ECO:0000256" key="13">
    <source>
        <dbReference type="ARBA" id="ARBA00023049"/>
    </source>
</evidence>
<dbReference type="AlphaFoldDB" id="A0A670YEE4"/>
<keyword evidence="28" id="KW-1185">Reference proteome</keyword>
<feature type="disulfide bond" evidence="22">
    <location>
        <begin position="291"/>
        <end position="470"/>
    </location>
</feature>
<dbReference type="CDD" id="cd00094">
    <property type="entry name" value="HX"/>
    <property type="match status" value="1"/>
</dbReference>
<feature type="binding site" evidence="21">
    <location>
        <position position="431"/>
    </location>
    <ligand>
        <name>Ca(2+)</name>
        <dbReference type="ChEBI" id="CHEBI:29108"/>
        <label>4</label>
    </ligand>
</feature>
<evidence type="ECO:0000256" key="18">
    <source>
        <dbReference type="ARBA" id="ARBA00031807"/>
    </source>
</evidence>
<dbReference type="FunFam" id="2.110.10.10:FF:000002">
    <property type="entry name" value="Matrix metallopeptidase 3"/>
    <property type="match status" value="1"/>
</dbReference>
<dbReference type="Gene3D" id="2.110.10.10">
    <property type="entry name" value="Hemopexin-like domain"/>
    <property type="match status" value="1"/>
</dbReference>
<sequence length="470" mass="54858">MGNYWPNSVRKAGRKHSGVAYRNCLSVNPNYILGRTRLPVSGTSLDFFPPPLLILCLCRVTIQSYNDVYNLLFQRYLEKYYNFTSNGQQVFRSRISNPMAKKIREMQTFIGLQVTGEIDSNTLRAIQKPRCGNPDVGQFSFFSGQPKWQKKHPTYRILNYTPDMEKDNVDKVIAKAFKVWSRVTPLTFKKVPGYADIFISFHSGDFYPFDGPGETLAHACISMVLTLEEIMGVYNMMFLITHLGTNLFYVAVHEFGYSLGLFHSQDPNDDIAGIQYLYGNLESILKVLLKCFQRYRALKQICVFNRYFWRKHSQYRQIDLNLISEFWSFLPSRVDAVSENNEKDEAFLKKVSYYYIYQGDYLLPGYPKSIHSLGLPKDVTKIDAAVFSANEKKTYYFSLDRYWSYDENSKTMKRKPQRIQDGFPGISGKIDAVFHYNDVLYFLKRRNQYEFDPNTKRVTRILKADSWFSC</sequence>
<reference evidence="27" key="1">
    <citation type="submission" date="2025-08" db="UniProtKB">
        <authorList>
            <consortium name="Ensembl"/>
        </authorList>
    </citation>
    <scope>IDENTIFICATION</scope>
</reference>
<keyword evidence="7 20" id="KW-0479">Metal-binding</keyword>
<dbReference type="PROSITE" id="PS51642">
    <property type="entry name" value="HEMOPEXIN_2"/>
    <property type="match status" value="3"/>
</dbReference>
<dbReference type="Pfam" id="PF01471">
    <property type="entry name" value="PG_binding_1"/>
    <property type="match status" value="1"/>
</dbReference>
<keyword evidence="9" id="KW-0677">Repeat</keyword>
<dbReference type="GeneTree" id="ENSGT00940000166491"/>
<keyword evidence="16 22" id="KW-1015">Disulfide bond</keyword>
<evidence type="ECO:0000256" key="25">
    <source>
        <dbReference type="PROSITE-ProRule" id="PRU01011"/>
    </source>
</evidence>
<comment type="cofactor">
    <cofactor evidence="21">
        <name>Zn(2+)</name>
        <dbReference type="ChEBI" id="CHEBI:29105"/>
    </cofactor>
    <text evidence="21">Binds 2 Zn(2+) ions per subunit.</text>
</comment>
<dbReference type="GO" id="GO:0030198">
    <property type="term" value="P:extracellular matrix organization"/>
    <property type="evidence" value="ECO:0007669"/>
    <property type="project" value="TreeGrafter"/>
</dbReference>
<dbReference type="GO" id="GO:0030574">
    <property type="term" value="P:collagen catabolic process"/>
    <property type="evidence" value="ECO:0007669"/>
    <property type="project" value="UniProtKB-KW"/>
</dbReference>
<evidence type="ECO:0000256" key="7">
    <source>
        <dbReference type="ARBA" id="ARBA00022723"/>
    </source>
</evidence>
<feature type="binding site" evidence="21">
    <location>
        <position position="218"/>
    </location>
    <ligand>
        <name>Zn(2+)</name>
        <dbReference type="ChEBI" id="CHEBI:29105"/>
        <label>1</label>
    </ligand>
</feature>
<feature type="binding site" evidence="21">
    <location>
        <position position="385"/>
    </location>
    <ligand>
        <name>Ca(2+)</name>
        <dbReference type="ChEBI" id="CHEBI:29108"/>
        <label>5</label>
    </ligand>
</feature>
<evidence type="ECO:0000256" key="1">
    <source>
        <dbReference type="ARBA" id="ARBA00004498"/>
    </source>
</evidence>
<keyword evidence="4" id="KW-0964">Secreted</keyword>
<dbReference type="GO" id="GO:0004222">
    <property type="term" value="F:metalloendopeptidase activity"/>
    <property type="evidence" value="ECO:0007669"/>
    <property type="project" value="InterPro"/>
</dbReference>
<evidence type="ECO:0000256" key="4">
    <source>
        <dbReference type="ARBA" id="ARBA00022525"/>
    </source>
</evidence>
<protein>
    <recommendedName>
        <fullName evidence="3">Collagenase 3</fullName>
    </recommendedName>
    <alternativeName>
        <fullName evidence="18">Matrix metalloproteinase-13</fullName>
    </alternativeName>
</protein>
<feature type="repeat" description="Hemopexin" evidence="25">
    <location>
        <begin position="427"/>
        <end position="470"/>
    </location>
</feature>
<dbReference type="Pfam" id="PF00045">
    <property type="entry name" value="Hemopexin"/>
    <property type="match status" value="1"/>
</dbReference>
<dbReference type="GO" id="GO:0005615">
    <property type="term" value="C:extracellular space"/>
    <property type="evidence" value="ECO:0007669"/>
    <property type="project" value="TreeGrafter"/>
</dbReference>
<evidence type="ECO:0000256" key="22">
    <source>
        <dbReference type="PIRSR" id="PIRSR621190-3"/>
    </source>
</evidence>
<evidence type="ECO:0000256" key="3">
    <source>
        <dbReference type="ARBA" id="ARBA00018037"/>
    </source>
</evidence>
<keyword evidence="13" id="KW-0482">Metalloprotease</keyword>
<feature type="domain" description="Peptidase metallopeptidase" evidence="26">
    <location>
        <begin position="144"/>
        <end position="280"/>
    </location>
</feature>
<dbReference type="PRINTS" id="PR00138">
    <property type="entry name" value="MATRIXIN"/>
</dbReference>
<feature type="repeat" description="Hemopexin" evidence="25">
    <location>
        <begin position="331"/>
        <end position="377"/>
    </location>
</feature>
<evidence type="ECO:0000259" key="26">
    <source>
        <dbReference type="SMART" id="SM00235"/>
    </source>
</evidence>
<evidence type="ECO:0000256" key="11">
    <source>
        <dbReference type="ARBA" id="ARBA00022833"/>
    </source>
</evidence>
<keyword evidence="11 20" id="KW-0862">Zinc</keyword>
<feature type="binding site" evidence="20">
    <location>
        <position position="263"/>
    </location>
    <ligand>
        <name>Zn(2+)</name>
        <dbReference type="ChEBI" id="CHEBI:29105"/>
        <label>2</label>
        <note>catalytic</note>
    </ligand>
</feature>
<feature type="binding site" evidence="21">
    <location>
        <position position="433"/>
    </location>
    <ligand>
        <name>Ca(2+)</name>
        <dbReference type="ChEBI" id="CHEBI:29108"/>
        <label>5</label>
    </ligand>
</feature>
<dbReference type="CDD" id="cd04278">
    <property type="entry name" value="ZnMc_MMP"/>
    <property type="match status" value="1"/>
</dbReference>
<dbReference type="Ensembl" id="ENSPTXT00000007157.1">
    <property type="protein sequence ID" value="ENSPTXP00000006925.1"/>
    <property type="gene ID" value="ENSPTXG00000005052.1"/>
</dbReference>
<dbReference type="InterPro" id="IPR006026">
    <property type="entry name" value="Peptidase_Metallo"/>
</dbReference>
<dbReference type="SMART" id="SM00235">
    <property type="entry name" value="ZnMc"/>
    <property type="match status" value="1"/>
</dbReference>
<feature type="short sequence motif" description="Cysteine switch" evidence="24">
    <location>
        <begin position="129"/>
        <end position="136"/>
    </location>
</feature>
<reference evidence="27" key="2">
    <citation type="submission" date="2025-09" db="UniProtKB">
        <authorList>
            <consortium name="Ensembl"/>
        </authorList>
    </citation>
    <scope>IDENTIFICATION</scope>
</reference>
<comment type="cofactor">
    <cofactor evidence="21">
        <name>Ca(2+)</name>
        <dbReference type="ChEBI" id="CHEBI:29108"/>
    </cofactor>
    <text evidence="21">Can bind about 5 Ca(2+) ions per subunit.</text>
</comment>
<feature type="binding site" evidence="21">
    <location>
        <position position="196"/>
    </location>
    <ligand>
        <name>Ca(2+)</name>
        <dbReference type="ChEBI" id="CHEBI:29108"/>
        <label>2</label>
    </ligand>
</feature>
<dbReference type="OMA" id="NFVQQYL"/>
<evidence type="ECO:0000256" key="17">
    <source>
        <dbReference type="ARBA" id="ARBA00023180"/>
    </source>
</evidence>
<dbReference type="InterPro" id="IPR036375">
    <property type="entry name" value="Hemopexin-like_dom_sf"/>
</dbReference>
<evidence type="ECO:0000256" key="20">
    <source>
        <dbReference type="PIRSR" id="PIRSR001191-2"/>
    </source>
</evidence>
<dbReference type="PIRSF" id="PIRSF001191">
    <property type="entry name" value="Peptidase_M10A_matrix"/>
    <property type="match status" value="1"/>
</dbReference>
<keyword evidence="10" id="KW-0378">Hydrolase</keyword>
<evidence type="ECO:0000256" key="16">
    <source>
        <dbReference type="ARBA" id="ARBA00023157"/>
    </source>
</evidence>
<dbReference type="Pfam" id="PF00413">
    <property type="entry name" value="Peptidase_M10"/>
    <property type="match status" value="1"/>
</dbReference>
<dbReference type="InterPro" id="IPR001818">
    <property type="entry name" value="Pept_M10_metallopeptidase"/>
</dbReference>
<feature type="binding site" evidence="21">
    <location>
        <position position="163"/>
    </location>
    <ligand>
        <name>Ca(2+)</name>
        <dbReference type="ChEBI" id="CHEBI:29108"/>
        <label>1</label>
    </ligand>
</feature>
<evidence type="ECO:0000256" key="24">
    <source>
        <dbReference type="PIRSR" id="PIRSR621190-5"/>
    </source>
</evidence>
<evidence type="ECO:0000256" key="21">
    <source>
        <dbReference type="PIRSR" id="PIRSR621190-2"/>
    </source>
</evidence>
<keyword evidence="14" id="KW-0177">Collagen degradation</keyword>
<evidence type="ECO:0000256" key="5">
    <source>
        <dbReference type="ARBA" id="ARBA00022530"/>
    </source>
</evidence>
<dbReference type="Proteomes" id="UP000472273">
    <property type="component" value="Unplaced"/>
</dbReference>
<feature type="binding site" evidence="21">
    <location>
        <position position="210"/>
    </location>
    <ligand>
        <name>Ca(2+)</name>
        <dbReference type="ChEBI" id="CHEBI:29108"/>
        <label>3</label>
    </ligand>
</feature>
<dbReference type="Gene3D" id="3.40.390.10">
    <property type="entry name" value="Collagenase (Catalytic Domain)"/>
    <property type="match status" value="1"/>
</dbReference>
<feature type="binding site" description="in inhibited form" evidence="21">
    <location>
        <position position="131"/>
    </location>
    <ligand>
        <name>Zn(2+)</name>
        <dbReference type="ChEBI" id="CHEBI:29105"/>
        <label>2</label>
        <note>catalytic</note>
    </ligand>
</feature>
<feature type="active site" evidence="19">
    <location>
        <position position="254"/>
    </location>
</feature>
<evidence type="ECO:0000313" key="27">
    <source>
        <dbReference type="Ensembl" id="ENSPTXP00000006925.1"/>
    </source>
</evidence>
<keyword evidence="8" id="KW-0732">Signal</keyword>
<proteinExistence type="inferred from homology"/>
<dbReference type="InterPro" id="IPR018487">
    <property type="entry name" value="Hemopexin-like_repeat"/>
</dbReference>
<evidence type="ECO:0000256" key="15">
    <source>
        <dbReference type="ARBA" id="ARBA00023145"/>
    </source>
</evidence>